<dbReference type="Gene3D" id="2.160.20.120">
    <property type="match status" value="1"/>
</dbReference>
<name>A0A6L6QDT3_9BURK</name>
<keyword evidence="5" id="KW-1185">Reference proteome</keyword>
<evidence type="ECO:0000259" key="3">
    <source>
        <dbReference type="Pfam" id="PF10988"/>
    </source>
</evidence>
<dbReference type="EMBL" id="WNKX01000002">
    <property type="protein sequence ID" value="MTW09846.1"/>
    <property type="molecule type" value="Genomic_DNA"/>
</dbReference>
<feature type="chain" id="PRO_5026923763" evidence="2">
    <location>
        <begin position="24"/>
        <end position="253"/>
    </location>
</feature>
<feature type="compositionally biased region" description="Polar residues" evidence="1">
    <location>
        <begin position="239"/>
        <end position="253"/>
    </location>
</feature>
<keyword evidence="2" id="KW-0732">Signal</keyword>
<dbReference type="InterPro" id="IPR021255">
    <property type="entry name" value="DUF2807"/>
</dbReference>
<evidence type="ECO:0000256" key="2">
    <source>
        <dbReference type="SAM" id="SignalP"/>
    </source>
</evidence>
<evidence type="ECO:0000313" key="4">
    <source>
        <dbReference type="EMBL" id="MTW09846.1"/>
    </source>
</evidence>
<dbReference type="Proteomes" id="UP000472320">
    <property type="component" value="Unassembled WGS sequence"/>
</dbReference>
<sequence>MKKIFTATMMTAVMLAAGGAAHADETITEARTVDGRTVKVVLDGVVDLKLKQGAPALVLSGDKRYLEKITVTQSGDTIRIGTEKLNGFHIGSYNLKAELTLPQLRELVSAGVGSAEVKGFDGDEVRLALDGAGAVNVSSHFKKVDVRLSGVGHMNVSDTRADVVDLNLKGAGEISISGQSKQLFAKLGGIGSLDAKQLQSDSVDADMTGLGSATFNAKTSANLRLSGMGSATVYGKPANRQSTARGLGSVSWN</sequence>
<dbReference type="Pfam" id="PF10988">
    <property type="entry name" value="DUF2807"/>
    <property type="match status" value="1"/>
</dbReference>
<organism evidence="4 5">
    <name type="scientific">Massilia eburnea</name>
    <dbReference type="NCBI Taxonomy" id="1776165"/>
    <lineage>
        <taxon>Bacteria</taxon>
        <taxon>Pseudomonadati</taxon>
        <taxon>Pseudomonadota</taxon>
        <taxon>Betaproteobacteria</taxon>
        <taxon>Burkholderiales</taxon>
        <taxon>Oxalobacteraceae</taxon>
        <taxon>Telluria group</taxon>
        <taxon>Massilia</taxon>
    </lineage>
</organism>
<dbReference type="OrthoDB" id="8706990at2"/>
<proteinExistence type="predicted"/>
<accession>A0A6L6QDT3</accession>
<evidence type="ECO:0000313" key="5">
    <source>
        <dbReference type="Proteomes" id="UP000472320"/>
    </source>
</evidence>
<feature type="region of interest" description="Disordered" evidence="1">
    <location>
        <begin position="234"/>
        <end position="253"/>
    </location>
</feature>
<gene>
    <name evidence="4" type="ORF">GM658_04475</name>
</gene>
<feature type="domain" description="Putative auto-transporter adhesin head GIN" evidence="3">
    <location>
        <begin position="39"/>
        <end position="237"/>
    </location>
</feature>
<reference evidence="4 5" key="1">
    <citation type="submission" date="2019-11" db="EMBL/GenBank/DDBJ databases">
        <title>Type strains purchased from KCTC, JCM and DSMZ.</title>
        <authorList>
            <person name="Lu H."/>
        </authorList>
    </citation>
    <scope>NUCLEOTIDE SEQUENCE [LARGE SCALE GENOMIC DNA]</scope>
    <source>
        <strain evidence="4 5">JCM 31587</strain>
    </source>
</reference>
<protein>
    <submittedName>
        <fullName evidence="4">DUF2807 domain-containing protein</fullName>
    </submittedName>
</protein>
<evidence type="ECO:0000256" key="1">
    <source>
        <dbReference type="SAM" id="MobiDB-lite"/>
    </source>
</evidence>
<feature type="signal peptide" evidence="2">
    <location>
        <begin position="1"/>
        <end position="23"/>
    </location>
</feature>
<dbReference type="AlphaFoldDB" id="A0A6L6QDT3"/>
<comment type="caution">
    <text evidence="4">The sequence shown here is derived from an EMBL/GenBank/DDBJ whole genome shotgun (WGS) entry which is preliminary data.</text>
</comment>
<dbReference type="RefSeq" id="WP_155452786.1">
    <property type="nucleotide sequence ID" value="NZ_WNKX01000002.1"/>
</dbReference>